<reference evidence="2" key="1">
    <citation type="submission" date="2014-11" db="EMBL/GenBank/DDBJ databases">
        <authorList>
            <person name="Otto D Thomas"/>
            <person name="Naeem Raeece"/>
        </authorList>
    </citation>
    <scope>NUCLEOTIDE SEQUENCE</scope>
</reference>
<dbReference type="AlphaFoldDB" id="A0A0G4FHY1"/>
<organism evidence="2">
    <name type="scientific">Chromera velia CCMP2878</name>
    <dbReference type="NCBI Taxonomy" id="1169474"/>
    <lineage>
        <taxon>Eukaryota</taxon>
        <taxon>Sar</taxon>
        <taxon>Alveolata</taxon>
        <taxon>Colpodellida</taxon>
        <taxon>Chromeraceae</taxon>
        <taxon>Chromera</taxon>
    </lineage>
</organism>
<feature type="region of interest" description="Disordered" evidence="1">
    <location>
        <begin position="378"/>
        <end position="408"/>
    </location>
</feature>
<proteinExistence type="predicted"/>
<dbReference type="EMBL" id="CDMZ01000383">
    <property type="protein sequence ID" value="CEM13078.1"/>
    <property type="molecule type" value="Genomic_DNA"/>
</dbReference>
<evidence type="ECO:0000256" key="1">
    <source>
        <dbReference type="SAM" id="MobiDB-lite"/>
    </source>
</evidence>
<gene>
    <name evidence="2" type="ORF">Cvel_17103</name>
</gene>
<dbReference type="VEuPathDB" id="CryptoDB:Cvel_17103"/>
<protein>
    <submittedName>
        <fullName evidence="2">Uncharacterized protein</fullName>
    </submittedName>
</protein>
<feature type="region of interest" description="Disordered" evidence="1">
    <location>
        <begin position="259"/>
        <end position="299"/>
    </location>
</feature>
<dbReference type="PhylomeDB" id="A0A0G4FHY1"/>
<evidence type="ECO:0000313" key="2">
    <source>
        <dbReference type="EMBL" id="CEM13078.1"/>
    </source>
</evidence>
<sequence>MSKQNAVQVFQTLCGEEDEYEDNEDDPIPVIPPQESTELNKAIAAEAGELRAIVPYVVLGVPAVGAILTKPPAKKGTCHPDIVALKASELPDPFEEDITQHQAKRFIEDGTPQKVAARHQVPLPDIDPPKIEWWVRVLRKALADAVESLKQAHRDHREAVMKAERELAVTAMRKAAEDVRNLSLVLRRLTAYEAADLRINDSRSASSILVRSAVADSMKPLARGKLGAASVQFSPDMLHIALFSLADMVSEYIKGGKTPSAYPALPPPSQAGTEKGGQKDRQAGGSRGVQHDFGASSSSRRPTLWCLWCDNHALKFNLPRALEDKHSTAQCPKDDMPLLCTQPVCQSMDPPLRHKANGHICKAVHATAQSIRRALVAPSLHGQEGGKVSAARGDTDLRAPPNGGGMHG</sequence>
<accession>A0A0G4FHY1</accession>
<name>A0A0G4FHY1_9ALVE</name>